<name>U6GGN8_EIMAC</name>
<dbReference type="OrthoDB" id="413237at2759"/>
<reference evidence="1" key="2">
    <citation type="submission" date="2013-10" db="EMBL/GenBank/DDBJ databases">
        <authorList>
            <person name="Aslett M."/>
        </authorList>
    </citation>
    <scope>NUCLEOTIDE SEQUENCE</scope>
    <source>
        <strain evidence="1">Houghton</strain>
    </source>
</reference>
<evidence type="ECO:0008006" key="3">
    <source>
        <dbReference type="Google" id="ProtNLM"/>
    </source>
</evidence>
<dbReference type="AlphaFoldDB" id="U6GGN8"/>
<evidence type="ECO:0000313" key="2">
    <source>
        <dbReference type="Proteomes" id="UP000018050"/>
    </source>
</evidence>
<keyword evidence="2" id="KW-1185">Reference proteome</keyword>
<protein>
    <recommendedName>
        <fullName evidence="3">RAP domain-containing protein</fullName>
    </recommendedName>
</protein>
<dbReference type="VEuPathDB" id="ToxoDB:EAH_00033760"/>
<reference evidence="1" key="1">
    <citation type="submission" date="2013-10" db="EMBL/GenBank/DDBJ databases">
        <title>Genomic analysis of the causative agents of coccidiosis in chickens.</title>
        <authorList>
            <person name="Reid A.J."/>
            <person name="Blake D."/>
            <person name="Billington K."/>
            <person name="Browne H."/>
            <person name="Dunn M."/>
            <person name="Hung S."/>
            <person name="Kawahara F."/>
            <person name="Miranda-Saavedra D."/>
            <person name="Mourier T."/>
            <person name="Nagra H."/>
            <person name="Otto T.D."/>
            <person name="Rawlings N."/>
            <person name="Sanchez A."/>
            <person name="Sanders M."/>
            <person name="Subramaniam C."/>
            <person name="Tay Y."/>
            <person name="Dear P."/>
            <person name="Doerig C."/>
            <person name="Gruber A."/>
            <person name="Parkinson J."/>
            <person name="Shirley M."/>
            <person name="Wan K.L."/>
            <person name="Berriman M."/>
            <person name="Tomley F."/>
            <person name="Pain A."/>
        </authorList>
    </citation>
    <scope>NUCLEOTIDE SEQUENCE</scope>
    <source>
        <strain evidence="1">Houghton</strain>
    </source>
</reference>
<dbReference type="RefSeq" id="XP_013251316.1">
    <property type="nucleotide sequence ID" value="XM_013395862.1"/>
</dbReference>
<dbReference type="GeneID" id="25271446"/>
<evidence type="ECO:0000313" key="1">
    <source>
        <dbReference type="EMBL" id="CDI78453.1"/>
    </source>
</evidence>
<dbReference type="Proteomes" id="UP000018050">
    <property type="component" value="Unassembled WGS sequence"/>
</dbReference>
<organism evidence="1 2">
    <name type="scientific">Eimeria acervulina</name>
    <name type="common">Coccidian parasite</name>
    <dbReference type="NCBI Taxonomy" id="5801"/>
    <lineage>
        <taxon>Eukaryota</taxon>
        <taxon>Sar</taxon>
        <taxon>Alveolata</taxon>
        <taxon>Apicomplexa</taxon>
        <taxon>Conoidasida</taxon>
        <taxon>Coccidia</taxon>
        <taxon>Eucoccidiorida</taxon>
        <taxon>Eimeriorina</taxon>
        <taxon>Eimeriidae</taxon>
        <taxon>Eimeria</taxon>
    </lineage>
</organism>
<gene>
    <name evidence="1" type="ORF">EAH_00033760</name>
</gene>
<dbReference type="EMBL" id="HG670872">
    <property type="protein sequence ID" value="CDI78453.1"/>
    <property type="molecule type" value="Genomic_DNA"/>
</dbReference>
<accession>U6GGN8</accession>
<sequence length="525" mass="59531">MFVEYTIESVREGLRRRKAKEMSQQLNTTAFPQFNLRDDEADAGEQYSNKEEEAGEAPFAYDPHCVGADAAAATRRRRKRQQRLMFKAIDDSNLGEVQLDEANIQQVLYILGRACFLSSASINRSPYEEAVLNSGVCTLQPEQWKALFKTIKERINEMDPLEITRASQGLAYAKKAMDSASKSLNTQAAQTPEVPIHPNAWLSAQDECNAAFEEIQRHVATNVHLFKGDCLSRIFYASLKGGFKENAGFIEFACSEVLSRLKGLRPWHVGRILHSTFFSSFVEKDFVVKLAEHLVNNLSYLPAESIHQLIPLFVQLKIFDRPQHSAKLNVIAGKRFRGIQDPRLLILLGYPLLSFKLLSASNVPTVDSATVHSTNKLLMPLKLMEFCIRHDYAELYSALKPGVRLWLDKVRATQLKVTLNKYSDFRCIDTCKVRATQLKVTLNKYSDFRCIDTCSGACKLQFTQQTYAMQKRRFLVLEAEGWKFVLVPLQPFIDAKGDKQKGDRYLRSVAEALLPASLRRVACVI</sequence>
<proteinExistence type="predicted"/>
<dbReference type="OMA" id="FRCIDTC"/>